<organism evidence="3 4">
    <name type="scientific">Alicycliphilus denitrificans</name>
    <dbReference type="NCBI Taxonomy" id="179636"/>
    <lineage>
        <taxon>Bacteria</taxon>
        <taxon>Pseudomonadati</taxon>
        <taxon>Pseudomonadota</taxon>
        <taxon>Betaproteobacteria</taxon>
        <taxon>Burkholderiales</taxon>
        <taxon>Comamonadaceae</taxon>
        <taxon>Alicycliphilus</taxon>
    </lineage>
</organism>
<dbReference type="PROSITE" id="PS50112">
    <property type="entry name" value="PAS"/>
    <property type="match status" value="1"/>
</dbReference>
<evidence type="ECO:0000313" key="4">
    <source>
        <dbReference type="Proteomes" id="UP000216225"/>
    </source>
</evidence>
<sequence>MSTTPTPPAPWERIVADVADALIYADREGIIRAWNPAATALFGFEAAEALGQSLDLIIPAHLREAHWRGFDRAIARGSCGREVRTTRGTHKDGRKLYVDMSFSVVTDGNGQALGSAAMARDATERYLAELARRKAGG</sequence>
<protein>
    <submittedName>
        <fullName evidence="3">PAS domain S-box protein</fullName>
    </submittedName>
</protein>
<dbReference type="PROSITE" id="PS50113">
    <property type="entry name" value="PAC"/>
    <property type="match status" value="1"/>
</dbReference>
<dbReference type="InterPro" id="IPR000014">
    <property type="entry name" value="PAS"/>
</dbReference>
<feature type="domain" description="PAC" evidence="2">
    <location>
        <begin position="79"/>
        <end position="134"/>
    </location>
</feature>
<feature type="domain" description="PAS" evidence="1">
    <location>
        <begin position="12"/>
        <end position="77"/>
    </location>
</feature>
<dbReference type="SUPFAM" id="SSF55785">
    <property type="entry name" value="PYP-like sensor domain (PAS domain)"/>
    <property type="match status" value="1"/>
</dbReference>
<proteinExistence type="predicted"/>
<dbReference type="InterPro" id="IPR013767">
    <property type="entry name" value="PAS_fold"/>
</dbReference>
<accession>A0A3R7EZZ1</accession>
<name>A0A3R7EZZ1_9BURK</name>
<dbReference type="Proteomes" id="UP000216225">
    <property type="component" value="Unassembled WGS sequence"/>
</dbReference>
<dbReference type="InterPro" id="IPR035965">
    <property type="entry name" value="PAS-like_dom_sf"/>
</dbReference>
<dbReference type="RefSeq" id="WP_094438790.1">
    <property type="nucleotide sequence ID" value="NZ_AP024172.1"/>
</dbReference>
<gene>
    <name evidence="3" type="ORF">CE154_015085</name>
</gene>
<comment type="caution">
    <text evidence="3">The sequence shown here is derived from an EMBL/GenBank/DDBJ whole genome shotgun (WGS) entry which is preliminary data.</text>
</comment>
<dbReference type="CDD" id="cd00130">
    <property type="entry name" value="PAS"/>
    <property type="match status" value="1"/>
</dbReference>
<dbReference type="GO" id="GO:0006355">
    <property type="term" value="P:regulation of DNA-templated transcription"/>
    <property type="evidence" value="ECO:0007669"/>
    <property type="project" value="InterPro"/>
</dbReference>
<dbReference type="InterPro" id="IPR000700">
    <property type="entry name" value="PAS-assoc_C"/>
</dbReference>
<reference evidence="3 4" key="1">
    <citation type="submission" date="2018-09" db="EMBL/GenBank/DDBJ databases">
        <title>Genome comparison of Alicycliphilus sp. BQ1, a polyurethanolytic bacterium, with its closest phylogenetic relatives Alicycliphilus denitrificans BC and K601, unable to attack polyurethane.</title>
        <authorList>
            <person name="Loza-Tavera H."/>
            <person name="Lozano L."/>
            <person name="Cevallos M."/>
            <person name="Maya-Lucas O."/>
            <person name="Garcia-Mena J."/>
            <person name="Hernandez J."/>
        </authorList>
    </citation>
    <scope>NUCLEOTIDE SEQUENCE [LARGE SCALE GENOMIC DNA]</scope>
    <source>
        <strain evidence="3 4">BQ1</strain>
    </source>
</reference>
<dbReference type="EMBL" id="NKDB02000002">
    <property type="protein sequence ID" value="RKJ97296.1"/>
    <property type="molecule type" value="Genomic_DNA"/>
</dbReference>
<dbReference type="SMART" id="SM00086">
    <property type="entry name" value="PAC"/>
    <property type="match status" value="1"/>
</dbReference>
<dbReference type="Gene3D" id="3.30.450.20">
    <property type="entry name" value="PAS domain"/>
    <property type="match status" value="1"/>
</dbReference>
<dbReference type="AlphaFoldDB" id="A0A3R7EZZ1"/>
<dbReference type="Pfam" id="PF00989">
    <property type="entry name" value="PAS"/>
    <property type="match status" value="1"/>
</dbReference>
<evidence type="ECO:0000259" key="2">
    <source>
        <dbReference type="PROSITE" id="PS50113"/>
    </source>
</evidence>
<dbReference type="InterPro" id="IPR001610">
    <property type="entry name" value="PAC"/>
</dbReference>
<evidence type="ECO:0000313" key="3">
    <source>
        <dbReference type="EMBL" id="RKJ97296.1"/>
    </source>
</evidence>
<dbReference type="SMART" id="SM00091">
    <property type="entry name" value="PAS"/>
    <property type="match status" value="1"/>
</dbReference>
<evidence type="ECO:0000259" key="1">
    <source>
        <dbReference type="PROSITE" id="PS50112"/>
    </source>
</evidence>
<dbReference type="NCBIfam" id="TIGR00229">
    <property type="entry name" value="sensory_box"/>
    <property type="match status" value="1"/>
</dbReference>